<organism evidence="2 3">
    <name type="scientific">Calocera viscosa (strain TUFC12733)</name>
    <dbReference type="NCBI Taxonomy" id="1330018"/>
    <lineage>
        <taxon>Eukaryota</taxon>
        <taxon>Fungi</taxon>
        <taxon>Dikarya</taxon>
        <taxon>Basidiomycota</taxon>
        <taxon>Agaricomycotina</taxon>
        <taxon>Dacrymycetes</taxon>
        <taxon>Dacrymycetales</taxon>
        <taxon>Dacrymycetaceae</taxon>
        <taxon>Calocera</taxon>
    </lineage>
</organism>
<reference evidence="2 3" key="1">
    <citation type="journal article" date="2016" name="Mol. Biol. Evol.">
        <title>Comparative Genomics of Early-Diverging Mushroom-Forming Fungi Provides Insights into the Origins of Lignocellulose Decay Capabilities.</title>
        <authorList>
            <person name="Nagy L.G."/>
            <person name="Riley R."/>
            <person name="Tritt A."/>
            <person name="Adam C."/>
            <person name="Daum C."/>
            <person name="Floudas D."/>
            <person name="Sun H."/>
            <person name="Yadav J.S."/>
            <person name="Pangilinan J."/>
            <person name="Larsson K.H."/>
            <person name="Matsuura K."/>
            <person name="Barry K."/>
            <person name="Labutti K."/>
            <person name="Kuo R."/>
            <person name="Ohm R.A."/>
            <person name="Bhattacharya S.S."/>
            <person name="Shirouzu T."/>
            <person name="Yoshinaga Y."/>
            <person name="Martin F.M."/>
            <person name="Grigoriev I.V."/>
            <person name="Hibbett D.S."/>
        </authorList>
    </citation>
    <scope>NUCLEOTIDE SEQUENCE [LARGE SCALE GENOMIC DNA]</scope>
    <source>
        <strain evidence="2 3">TUFC12733</strain>
    </source>
</reference>
<dbReference type="EMBL" id="KV417314">
    <property type="protein sequence ID" value="KZO92133.1"/>
    <property type="molecule type" value="Genomic_DNA"/>
</dbReference>
<evidence type="ECO:0000256" key="1">
    <source>
        <dbReference type="SAM" id="MobiDB-lite"/>
    </source>
</evidence>
<name>A0A167HZ41_CALVF</name>
<protein>
    <submittedName>
        <fullName evidence="2">Uncharacterized protein</fullName>
    </submittedName>
</protein>
<evidence type="ECO:0000313" key="3">
    <source>
        <dbReference type="Proteomes" id="UP000076738"/>
    </source>
</evidence>
<dbReference type="OrthoDB" id="3365157at2759"/>
<evidence type="ECO:0000313" key="2">
    <source>
        <dbReference type="EMBL" id="KZO92133.1"/>
    </source>
</evidence>
<gene>
    <name evidence="2" type="ORF">CALVIDRAFT_319226</name>
</gene>
<dbReference type="Proteomes" id="UP000076738">
    <property type="component" value="Unassembled WGS sequence"/>
</dbReference>
<sequence length="413" mass="46414">MVNHRRMPDIEDEGRVAPVLIWGDEITFRMEDGTVHQICVDFTHTKTHPNFPPRASYKELKAQAIAEAKTARTASSSKTPLPVALSTGTFPGPVFERHGTISRKPGQHTADYRIHEDGTLSGKRLPPLPPGRVYKLAYVDIPPYHEACKCDRERAETQPLSPLSDRTKVDPKSPYMHFSKLSPVTRNPSRLSKYAQNRYFHNSKYYDHMDPASNSLPEKHQKGKQKKSSTASLVGQPRISRKRKRDEMIPPIYPQRLIIRIRRPKSAIVGVSRQNKSSDIESEDETEADEPVCCWSTSHMYPLTERYHTMYNYALDEDPPDSLRSFLGGNFNVFDNSSHSATTSEVVTSSIPQIFDGRLANEAEITKLAIKAALTATGQSIPLSLLPPILPMSPYIPLSPTALTLPHYFADPD</sequence>
<keyword evidence="3" id="KW-1185">Reference proteome</keyword>
<dbReference type="AlphaFoldDB" id="A0A167HZ41"/>
<proteinExistence type="predicted"/>
<accession>A0A167HZ41</accession>
<feature type="region of interest" description="Disordered" evidence="1">
    <location>
        <begin position="205"/>
        <end position="242"/>
    </location>
</feature>